<evidence type="ECO:0000313" key="1">
    <source>
        <dbReference type="EMBL" id="CAG5083272.1"/>
    </source>
</evidence>
<dbReference type="KEGG" id="ptan:CRYO30217_02145"/>
<dbReference type="Proteomes" id="UP000683507">
    <property type="component" value="Chromosome"/>
</dbReference>
<name>A0A916JPQ2_9FLAO</name>
<gene>
    <name evidence="1" type="ORF">CRYO30217_02145</name>
</gene>
<proteinExistence type="predicted"/>
<dbReference type="EMBL" id="OU015584">
    <property type="protein sequence ID" value="CAG5083272.1"/>
    <property type="molecule type" value="Genomic_DNA"/>
</dbReference>
<evidence type="ECO:0000313" key="2">
    <source>
        <dbReference type="Proteomes" id="UP000683507"/>
    </source>
</evidence>
<reference evidence="1" key="1">
    <citation type="submission" date="2021-04" db="EMBL/GenBank/DDBJ databases">
        <authorList>
            <person name="Rodrigo-Torres L."/>
            <person name="Arahal R. D."/>
            <person name="Lucena T."/>
        </authorList>
    </citation>
    <scope>NUCLEOTIDE SEQUENCE</scope>
    <source>
        <strain evidence="1">AS29M-1</strain>
    </source>
</reference>
<sequence>MSHKHEYTAWIVKINESSYMGAILEVAGATSFASSKELLMERLMDAANCILESNKLENAEDLRVQFEKFGLEREKMSIPCV</sequence>
<dbReference type="RefSeq" id="WP_258542365.1">
    <property type="nucleotide sequence ID" value="NZ_OU015584.1"/>
</dbReference>
<keyword evidence="2" id="KW-1185">Reference proteome</keyword>
<protein>
    <submittedName>
        <fullName evidence="1">Uncharacterized protein</fullName>
    </submittedName>
</protein>
<dbReference type="AlphaFoldDB" id="A0A916JPQ2"/>
<accession>A0A916JPQ2</accession>
<organism evidence="1 2">
    <name type="scientific">Parvicella tangerina</name>
    <dbReference type="NCBI Taxonomy" id="2829795"/>
    <lineage>
        <taxon>Bacteria</taxon>
        <taxon>Pseudomonadati</taxon>
        <taxon>Bacteroidota</taxon>
        <taxon>Flavobacteriia</taxon>
        <taxon>Flavobacteriales</taxon>
        <taxon>Parvicellaceae</taxon>
        <taxon>Parvicella</taxon>
    </lineage>
</organism>